<dbReference type="AlphaFoldDB" id="A0A6J2T755"/>
<evidence type="ECO:0000256" key="4">
    <source>
        <dbReference type="ARBA" id="ARBA00022448"/>
    </source>
</evidence>
<evidence type="ECO:0000256" key="15">
    <source>
        <dbReference type="ARBA" id="ARBA00023288"/>
    </source>
</evidence>
<accession>A0A6J2T755</accession>
<dbReference type="GO" id="GO:0015031">
    <property type="term" value="P:protein transport"/>
    <property type="evidence" value="ECO:0007669"/>
    <property type="project" value="UniProtKB-KW"/>
</dbReference>
<keyword evidence="8" id="KW-0519">Myristate</keyword>
<evidence type="ECO:0000256" key="16">
    <source>
        <dbReference type="ARBA" id="ARBA00038164"/>
    </source>
</evidence>
<dbReference type="Gene3D" id="1.10.238.10">
    <property type="entry name" value="EF-hand"/>
    <property type="match status" value="1"/>
</dbReference>
<evidence type="ECO:0000256" key="6">
    <source>
        <dbReference type="ARBA" id="ARBA00022490"/>
    </source>
</evidence>
<evidence type="ECO:0000256" key="5">
    <source>
        <dbReference type="ARBA" id="ARBA00022475"/>
    </source>
</evidence>
<dbReference type="PANTHER" id="PTHR46002">
    <property type="entry name" value="EG:114D9.1 PROTEIN-RELATED"/>
    <property type="match status" value="1"/>
</dbReference>
<comment type="subcellular location">
    <subcellularLocation>
        <location evidence="2">Cell membrane</location>
    </subcellularLocation>
    <subcellularLocation>
        <location evidence="3">Cytoplasm</location>
    </subcellularLocation>
    <subcellularLocation>
        <location evidence="1">Nucleus</location>
    </subcellularLocation>
</comment>
<evidence type="ECO:0000259" key="17">
    <source>
        <dbReference type="PROSITE" id="PS50222"/>
    </source>
</evidence>
<keyword evidence="4" id="KW-0813">Transport</keyword>
<gene>
    <name evidence="19" type="primary">LOC115621573</name>
</gene>
<dbReference type="SUPFAM" id="SSF47473">
    <property type="entry name" value="EF-hand"/>
    <property type="match status" value="1"/>
</dbReference>
<keyword evidence="11" id="KW-0106">Calcium</keyword>
<evidence type="ECO:0000313" key="18">
    <source>
        <dbReference type="Proteomes" id="UP000504634"/>
    </source>
</evidence>
<dbReference type="PROSITE" id="PS50222">
    <property type="entry name" value="EF_HAND_2"/>
    <property type="match status" value="2"/>
</dbReference>
<dbReference type="GeneID" id="115621573"/>
<protein>
    <submittedName>
        <fullName evidence="19">Calcineurin B homologous protein 3</fullName>
    </submittedName>
</protein>
<dbReference type="Proteomes" id="UP000504634">
    <property type="component" value="Unplaced"/>
</dbReference>
<sequence length="213" mass="24844">MGCSCFKHAPSPYPTVPVEFMETLKTQTSLSRSQIQYLYNRFCQFGSEADSLPPRHLHKYNFYSGRLQLNPLLPTILNCMFGERSVISFVDFALFLSTFQAHSLKTTEEQKVEIKNHKLRLLFNMYDHTKDGRITKVDLVMIVHKLFSNLLDHRQIMNIVDSMMSEMDTSDTNQILFNDFCQAFEVFDMTEMLVMWIPEFKGRLSDPTDTPDN</sequence>
<dbReference type="RefSeq" id="XP_030371120.1">
    <property type="nucleotide sequence ID" value="XM_030515260.1"/>
</dbReference>
<proteinExistence type="inferred from homology"/>
<dbReference type="GO" id="GO:0005737">
    <property type="term" value="C:cytoplasm"/>
    <property type="evidence" value="ECO:0007669"/>
    <property type="project" value="UniProtKB-SubCell"/>
</dbReference>
<dbReference type="InterPro" id="IPR011992">
    <property type="entry name" value="EF-hand-dom_pair"/>
</dbReference>
<keyword evidence="14" id="KW-0539">Nucleus</keyword>
<dbReference type="GO" id="GO:0005634">
    <property type="term" value="C:nucleus"/>
    <property type="evidence" value="ECO:0007669"/>
    <property type="project" value="UniProtKB-SubCell"/>
</dbReference>
<dbReference type="GO" id="GO:0005509">
    <property type="term" value="F:calcium ion binding"/>
    <property type="evidence" value="ECO:0007669"/>
    <property type="project" value="InterPro"/>
</dbReference>
<keyword evidence="18" id="KW-1185">Reference proteome</keyword>
<keyword evidence="9" id="KW-0479">Metal-binding</keyword>
<evidence type="ECO:0000256" key="2">
    <source>
        <dbReference type="ARBA" id="ARBA00004236"/>
    </source>
</evidence>
<dbReference type="GO" id="GO:0005886">
    <property type="term" value="C:plasma membrane"/>
    <property type="evidence" value="ECO:0007669"/>
    <property type="project" value="UniProtKB-SubCell"/>
</dbReference>
<dbReference type="OrthoDB" id="191686at2759"/>
<dbReference type="Pfam" id="PF13499">
    <property type="entry name" value="EF-hand_7"/>
    <property type="match status" value="1"/>
</dbReference>
<evidence type="ECO:0000256" key="1">
    <source>
        <dbReference type="ARBA" id="ARBA00004123"/>
    </source>
</evidence>
<comment type="similarity">
    <text evidence="16">Belongs to the calcineurin regulatory subunit family. CHP subfamily.</text>
</comment>
<evidence type="ECO:0000256" key="11">
    <source>
        <dbReference type="ARBA" id="ARBA00022837"/>
    </source>
</evidence>
<keyword evidence="5" id="KW-1003">Cell membrane</keyword>
<reference evidence="19" key="1">
    <citation type="submission" date="2025-08" db="UniProtKB">
        <authorList>
            <consortium name="RefSeq"/>
        </authorList>
    </citation>
    <scope>IDENTIFICATION</scope>
    <source>
        <strain evidence="19">11010-0011.00</strain>
        <tissue evidence="19">Whole body</tissue>
    </source>
</reference>
<keyword evidence="10" id="KW-0677">Repeat</keyword>
<organism evidence="18 19">
    <name type="scientific">Drosophila lebanonensis</name>
    <name type="common">Fruit fly</name>
    <name type="synonym">Scaptodrosophila lebanonensis</name>
    <dbReference type="NCBI Taxonomy" id="7225"/>
    <lineage>
        <taxon>Eukaryota</taxon>
        <taxon>Metazoa</taxon>
        <taxon>Ecdysozoa</taxon>
        <taxon>Arthropoda</taxon>
        <taxon>Hexapoda</taxon>
        <taxon>Insecta</taxon>
        <taxon>Pterygota</taxon>
        <taxon>Neoptera</taxon>
        <taxon>Endopterygota</taxon>
        <taxon>Diptera</taxon>
        <taxon>Brachycera</taxon>
        <taxon>Muscomorpha</taxon>
        <taxon>Ephydroidea</taxon>
        <taxon>Drosophilidae</taxon>
        <taxon>Scaptodrosophila</taxon>
    </lineage>
</organism>
<dbReference type="InterPro" id="IPR002048">
    <property type="entry name" value="EF_hand_dom"/>
</dbReference>
<evidence type="ECO:0000256" key="8">
    <source>
        <dbReference type="ARBA" id="ARBA00022707"/>
    </source>
</evidence>
<evidence type="ECO:0000256" key="9">
    <source>
        <dbReference type="ARBA" id="ARBA00022723"/>
    </source>
</evidence>
<keyword evidence="7" id="KW-0597">Phosphoprotein</keyword>
<keyword evidence="15" id="KW-0449">Lipoprotein</keyword>
<keyword evidence="12" id="KW-0653">Protein transport</keyword>
<evidence type="ECO:0000313" key="19">
    <source>
        <dbReference type="RefSeq" id="XP_030371120.1"/>
    </source>
</evidence>
<evidence type="ECO:0000256" key="7">
    <source>
        <dbReference type="ARBA" id="ARBA00022553"/>
    </source>
</evidence>
<evidence type="ECO:0000256" key="10">
    <source>
        <dbReference type="ARBA" id="ARBA00022737"/>
    </source>
</evidence>
<keyword evidence="6" id="KW-0963">Cytoplasm</keyword>
<name>A0A6J2T755_DROLE</name>
<feature type="domain" description="EF-hand" evidence="17">
    <location>
        <begin position="114"/>
        <end position="149"/>
    </location>
</feature>
<evidence type="ECO:0000256" key="13">
    <source>
        <dbReference type="ARBA" id="ARBA00023136"/>
    </source>
</evidence>
<evidence type="ECO:0000256" key="14">
    <source>
        <dbReference type="ARBA" id="ARBA00023242"/>
    </source>
</evidence>
<keyword evidence="13" id="KW-0472">Membrane</keyword>
<feature type="domain" description="EF-hand" evidence="17">
    <location>
        <begin position="155"/>
        <end position="190"/>
    </location>
</feature>
<evidence type="ECO:0000256" key="3">
    <source>
        <dbReference type="ARBA" id="ARBA00004496"/>
    </source>
</evidence>
<dbReference type="InterPro" id="IPR051875">
    <property type="entry name" value="Calcineurin_B_homologous"/>
</dbReference>
<evidence type="ECO:0000256" key="12">
    <source>
        <dbReference type="ARBA" id="ARBA00022927"/>
    </source>
</evidence>